<dbReference type="Pfam" id="PF09356">
    <property type="entry name" value="Phage_BR0599"/>
    <property type="match status" value="1"/>
</dbReference>
<evidence type="ECO:0000313" key="3">
    <source>
        <dbReference type="Proteomes" id="UP000053748"/>
    </source>
</evidence>
<reference evidence="2" key="1">
    <citation type="submission" date="2017-12" db="EMBL/GenBank/DDBJ databases">
        <title>FDA dAtabase for Regulatory Grade micrObial Sequences (FDA-ARGOS): Supporting development and validation of Infectious Disease Dx tests.</title>
        <authorList>
            <person name="Hoffmann M."/>
            <person name="Allard M."/>
            <person name="Evans P."/>
            <person name="Brown E."/>
            <person name="Tallon L.J."/>
            <person name="Sadzewicz L."/>
            <person name="Sengamalay N."/>
            <person name="Ott S."/>
            <person name="Godinez A."/>
            <person name="Nagaraj S."/>
            <person name="Vavikolanu K."/>
            <person name="Aluvathingal J."/>
            <person name="Nadendla S."/>
            <person name="Hobson J."/>
            <person name="Sichtig H."/>
        </authorList>
    </citation>
    <scope>NUCLEOTIDE SEQUENCE [LARGE SCALE GENOMIC DNA]</scope>
    <source>
        <strain evidence="2">FDAARGOS_113</strain>
    </source>
</reference>
<dbReference type="OrthoDB" id="6872689at2"/>
<dbReference type="InterPro" id="IPR018964">
    <property type="entry name" value="Phage_phiJL001_Gp84_C"/>
</dbReference>
<evidence type="ECO:0000259" key="1">
    <source>
        <dbReference type="Pfam" id="PF09356"/>
    </source>
</evidence>
<dbReference type="RefSeq" id="WP_000301515.1">
    <property type="nucleotide sequence ID" value="NZ_CAWMSS010000002.1"/>
</dbReference>
<organism evidence="2 3">
    <name type="scientific">Vibrio mimicus</name>
    <dbReference type="NCBI Taxonomy" id="674"/>
    <lineage>
        <taxon>Bacteria</taxon>
        <taxon>Pseudomonadati</taxon>
        <taxon>Pseudomonadota</taxon>
        <taxon>Gammaproteobacteria</taxon>
        <taxon>Vibrionales</taxon>
        <taxon>Vibrionaceae</taxon>
        <taxon>Vibrio</taxon>
    </lineage>
</organism>
<name>A0A2J9VKL9_VIBMI</name>
<sequence>MAVTELYVVQIHQAIWRFTSSHLDVMYQNELFKSVTISRDSSIEQSSDPLRGNTSFSVMAGTKLAELALNPPLNVAPKMTILRSENGIEYLTVFAGRMMAGKWDDGFVSVELEPLHTELQVTGLNETVTHLCRYSLGSRKCGRQLSAVTARVKSIQGDVITLESPLPASSSYSFGRLQHEQSFYYIDTQLNQTQLKLLHLPEFKVGAGVSIVEGCDRTLQTCHSRFNNAINFGGAVNLPLKNPYTGDPIDR</sequence>
<dbReference type="EMBL" id="LOSJ02000001">
    <property type="protein sequence ID" value="PNM64319.1"/>
    <property type="molecule type" value="Genomic_DNA"/>
</dbReference>
<dbReference type="AlphaFoldDB" id="A0A2J9VKL9"/>
<keyword evidence="3" id="KW-1185">Reference proteome</keyword>
<comment type="caution">
    <text evidence="2">The sequence shown here is derived from an EMBL/GenBank/DDBJ whole genome shotgun (WGS) entry which is preliminary data.</text>
</comment>
<gene>
    <name evidence="2" type="ORF">AL544_005245</name>
</gene>
<accession>A0A2J9VKL9</accession>
<protein>
    <submittedName>
        <fullName evidence="2">DUF2163 domain-containing protein</fullName>
    </submittedName>
</protein>
<dbReference type="Proteomes" id="UP000053748">
    <property type="component" value="Unassembled WGS sequence"/>
</dbReference>
<evidence type="ECO:0000313" key="2">
    <source>
        <dbReference type="EMBL" id="PNM64319.1"/>
    </source>
</evidence>
<proteinExistence type="predicted"/>
<feature type="domain" description="Bacteriophage phiJL001 Gp84 C-terminal" evidence="1">
    <location>
        <begin position="186"/>
        <end position="240"/>
    </location>
</feature>